<dbReference type="EMBL" id="JPRF03000026">
    <property type="protein sequence ID" value="OEV36443.1"/>
    <property type="molecule type" value="Genomic_DNA"/>
</dbReference>
<comment type="caution">
    <text evidence="3">The sequence shown here is derived from an EMBL/GenBank/DDBJ whole genome shotgun (WGS) entry which is preliminary data.</text>
</comment>
<dbReference type="GeneID" id="97490425"/>
<reference evidence="2 5" key="1">
    <citation type="journal article" date="2014" name="Int. J. Syst. Evol. Microbiol.">
        <title>Complete genome sequence of Corynebacterium casei LMG S-19264T (=DSM 44701T), isolated from a smear-ripened cheese.</title>
        <authorList>
            <consortium name="US DOE Joint Genome Institute (JGI-PGF)"/>
            <person name="Walter F."/>
            <person name="Albersmeier A."/>
            <person name="Kalinowski J."/>
            <person name="Ruckert C."/>
        </authorList>
    </citation>
    <scope>NUCLEOTIDE SEQUENCE [LARGE SCALE GENOMIC DNA]</scope>
    <source>
        <strain evidence="2 5">JCM 4434</strain>
    </source>
</reference>
<reference evidence="4" key="4">
    <citation type="submission" date="2016-08" db="EMBL/GenBank/DDBJ databases">
        <title>Sequencing, assembly and comparative genomics of S. aureofaciens ATCC 10762.</title>
        <authorList>
            <person name="Gradnigo J.S."/>
            <person name="Johnson N."/>
            <person name="Somerville G.A."/>
        </authorList>
    </citation>
    <scope>NUCLEOTIDE SEQUENCE [LARGE SCALE GENOMIC DNA]</scope>
    <source>
        <strain evidence="4">ATCC 10762 / DSM 40127 / CCM 3239 / JCM 4008 / LMG 5968 / NBRC 12843 / NCIMB 8234 / A-377</strain>
    </source>
</reference>
<evidence type="ECO:0000313" key="3">
    <source>
        <dbReference type="EMBL" id="OEV36443.1"/>
    </source>
</evidence>
<name>A0A1E7N7J6_KITAU</name>
<evidence type="ECO:0000313" key="4">
    <source>
        <dbReference type="Proteomes" id="UP000037395"/>
    </source>
</evidence>
<dbReference type="Proteomes" id="UP000037395">
    <property type="component" value="Unassembled WGS sequence"/>
</dbReference>
<protein>
    <submittedName>
        <fullName evidence="3">Uncharacterized protein</fullName>
    </submittedName>
</protein>
<reference evidence="3 4" key="2">
    <citation type="submission" date="2014-07" db="EMBL/GenBank/DDBJ databases">
        <authorList>
            <person name="Zhang J.E."/>
            <person name="Yang H."/>
            <person name="Guo J."/>
            <person name="Deng Z."/>
            <person name="Luo H."/>
            <person name="Luo M."/>
            <person name="Zhao B."/>
        </authorList>
    </citation>
    <scope>NUCLEOTIDE SEQUENCE [LARGE SCALE GENOMIC DNA]</scope>
    <source>
        <strain evidence="3">ATCC 10762</strain>
        <strain evidence="4">ATCC 10762 / DSM 40127 / CCM 3239 / JCM 4008 / LMG 5968 / NBRC 12843 / NCIMB 8234 / A-377</strain>
    </source>
</reference>
<dbReference type="EMBL" id="BMUB01000004">
    <property type="protein sequence ID" value="GGU71574.1"/>
    <property type="molecule type" value="Genomic_DNA"/>
</dbReference>
<gene>
    <name evidence="2" type="ORF">GCM10010502_24220</name>
    <name evidence="3" type="ORF">HS99_0029335</name>
</gene>
<evidence type="ECO:0000313" key="5">
    <source>
        <dbReference type="Proteomes" id="UP000610124"/>
    </source>
</evidence>
<organism evidence="3 4">
    <name type="scientific">Kitasatospora aureofaciens</name>
    <name type="common">Streptomyces aureofaciens</name>
    <dbReference type="NCBI Taxonomy" id="1894"/>
    <lineage>
        <taxon>Bacteria</taxon>
        <taxon>Bacillati</taxon>
        <taxon>Actinomycetota</taxon>
        <taxon>Actinomycetes</taxon>
        <taxon>Kitasatosporales</taxon>
        <taxon>Streptomycetaceae</taxon>
        <taxon>Kitasatospora</taxon>
    </lineage>
</organism>
<proteinExistence type="predicted"/>
<evidence type="ECO:0000313" key="2">
    <source>
        <dbReference type="EMBL" id="GGU71574.1"/>
    </source>
</evidence>
<evidence type="ECO:0000256" key="1">
    <source>
        <dbReference type="SAM" id="Coils"/>
    </source>
</evidence>
<reference evidence="2" key="5">
    <citation type="submission" date="2020-09" db="EMBL/GenBank/DDBJ databases">
        <authorList>
            <person name="Sun Q."/>
            <person name="Ohkuma M."/>
        </authorList>
    </citation>
    <scope>NUCLEOTIDE SEQUENCE</scope>
    <source>
        <strain evidence="2">JCM 4434</strain>
    </source>
</reference>
<accession>A0A1E7N7J6</accession>
<dbReference type="Proteomes" id="UP000610124">
    <property type="component" value="Unassembled WGS sequence"/>
</dbReference>
<dbReference type="RefSeq" id="WP_063737881.1">
    <property type="nucleotide sequence ID" value="NZ_BMUB01000004.1"/>
</dbReference>
<sequence length="1154" mass="125233">MPNDTLVVPVEVAAFAVNAQTRDTDGSYVMQRWTANYVPFVNDNAAPEPAPFAGTEMWTGDARRLGVYLQWQLPEGLCQGRQDEDGEIGDFPLVPNRWLVVRRSNGGVRSWIVQSDHLDRSTGTVSYLDPGAATATATKIGRRVELTATAPWREPTDAPAPFLTAIGPGLLTFSVYQPYNGNVFSLHDTLEDLTGDDRLSYSVAGWYADPGSDILVVDGNDQRDFADLLDELEWSLAPGMGSPRRTLYTGSALGIAWRPDGGIPESDSPLASTIAVAIGNSVGEAAAVMQEQTGGSGALSAEDARRYAAFTLGVLEDFERADGDLFPDRARHDSGFGPVPAGYTWRVVDRDTEAARAARTPAERAADRRRAADVTAGLNRAERELGKLERELYAARQHLYVLWALSQEKKQPDVFSSPVRRELDPEYPNGAAGRTRALAIQVTAARAGLPWATEEEELARLAREYAAEHGLRAAQVLQRVPEEPFEQSADPVLMLQGAKLNAPMTRGSNLPCRVQERLVTRVGSITAASVAAEVAKVNTAGLPALVPALLSEFFILDQARKTGVGLEDADGRLPEHGTDPWRQPWQPLYLLWEAEYTAIPFQAEGTEYWTFDGHRYRWDGEGTLPVPRTVSGRQILTPTSGYDQEGQIEHYAAGRADLPAELIARLREETRELDQLSQRLDGLSTAVGQRVAGGSAVPVGELGDLIADGTGPLPDPGGQPVNEWDDWDDVDLVAFQELRCGHLMFTKLSVVDRFGRAVNLIDNPLHFDRLRKPDSMTPDHAVGEIQTDRYAELGPRLLQPARLGFDFLSATGDEDVELTPGTNPVCAWLLHNRLDRSLACCDPDGQALGDLRTVLDPGGRRIVHWTALPGSPVQELDQLADVSPHAHRLLATVQRLGPEVLDAVRAQLDDTLAVIDPEGAEDQSLAFLLGRPLALVRARLDLQLHGPARTDVAWRNVIAQKEPDMPGYRWTVRLGEALQTDDGLVGYVLGDGYDHLETVLEPRGQHGGYLRAIDRGQRLKLAFEGGSSVAVTLLLDPRAPVHATTDILPVGSVLVPPQFTEAALANMAVNFRTGPLLIATTEHGAATIPQPTTATGSWSWAEPAGADWAQLPITVPDPASLPAGENPQIRTGFLVLEDAAQAARSTAGNERGAR</sequence>
<dbReference type="AlphaFoldDB" id="A0A1E7N7J6"/>
<keyword evidence="1" id="KW-0175">Coiled coil</keyword>
<feature type="coiled-coil region" evidence="1">
    <location>
        <begin position="371"/>
        <end position="398"/>
    </location>
</feature>
<reference evidence="3" key="3">
    <citation type="submission" date="2016-08" db="EMBL/GenBank/DDBJ databases">
        <title>Sequencing, Assembly and Comparative Genomics of S. aureofaciens ATCC 10762.</title>
        <authorList>
            <person name="Gradnigo J.S."/>
            <person name="Johnson N."/>
            <person name="Somerville G.A."/>
        </authorList>
    </citation>
    <scope>NUCLEOTIDE SEQUENCE [LARGE SCALE GENOMIC DNA]</scope>
    <source>
        <strain evidence="3">ATCC 10762</strain>
    </source>
</reference>
<accession>A0A8H9HPF1</accession>
<keyword evidence="4" id="KW-1185">Reference proteome</keyword>